<keyword evidence="8" id="KW-0333">Golgi apparatus</keyword>
<evidence type="ECO:0000256" key="1">
    <source>
        <dbReference type="ARBA" id="ARBA00004337"/>
    </source>
</evidence>
<keyword evidence="13" id="KW-1185">Reference proteome</keyword>
<accession>A0AAD3DQW5</accession>
<dbReference type="PANTHER" id="PTHR10766:SF55">
    <property type="entry name" value="TRANSMEMBRANE 9 SUPERFAMILY MEMBER 4"/>
    <property type="match status" value="1"/>
</dbReference>
<dbReference type="AlphaFoldDB" id="A0AAD3DQW5"/>
<reference evidence="12 13" key="1">
    <citation type="journal article" date="2021" name="Sci. Rep.">
        <title>Genome sequencing of the multicellular alga Astrephomene provides insights into convergent evolution of germ-soma differentiation.</title>
        <authorList>
            <person name="Yamashita S."/>
            <person name="Yamamoto K."/>
            <person name="Matsuzaki R."/>
            <person name="Suzuki S."/>
            <person name="Yamaguchi H."/>
            <person name="Hirooka S."/>
            <person name="Minakuchi Y."/>
            <person name="Miyagishima S."/>
            <person name="Kawachi M."/>
            <person name="Toyoda A."/>
            <person name="Nozaki H."/>
        </authorList>
    </citation>
    <scope>NUCLEOTIDE SEQUENCE [LARGE SCALE GENOMIC DNA]</scope>
    <source>
        <strain evidence="12 13">NIES-4017</strain>
    </source>
</reference>
<evidence type="ECO:0000256" key="4">
    <source>
        <dbReference type="ARBA" id="ARBA00022692"/>
    </source>
</evidence>
<dbReference type="GO" id="GO:0000139">
    <property type="term" value="C:Golgi membrane"/>
    <property type="evidence" value="ECO:0007669"/>
    <property type="project" value="UniProtKB-SubCell"/>
</dbReference>
<dbReference type="GO" id="GO:0010008">
    <property type="term" value="C:endosome membrane"/>
    <property type="evidence" value="ECO:0007669"/>
    <property type="project" value="UniProtKB-SubCell"/>
</dbReference>
<evidence type="ECO:0000256" key="9">
    <source>
        <dbReference type="ARBA" id="ARBA00023136"/>
    </source>
</evidence>
<dbReference type="PANTHER" id="PTHR10766">
    <property type="entry name" value="TRANSMEMBRANE 9 SUPERFAMILY PROTEIN"/>
    <property type="match status" value="1"/>
</dbReference>
<feature type="chain" id="PRO_5041773743" description="Transmembrane 9 superfamily member" evidence="10">
    <location>
        <begin position="25"/>
        <end position="699"/>
    </location>
</feature>
<comment type="caution">
    <text evidence="12">The sequence shown here is derived from an EMBL/GenBank/DDBJ whole genome shotgun (WGS) entry which is preliminary data.</text>
</comment>
<name>A0AAD3DQW5_9CHLO</name>
<protein>
    <recommendedName>
        <fullName evidence="10">Transmembrane 9 superfamily member</fullName>
    </recommendedName>
</protein>
<sequence>MRDRSERRLLGALFPLALLAFASAYYVPGTYPAEFKVGEPLQVHVSTLTSFDTELPYEYYTMPFCKPAEGVHRIANAANPGTILEGIRIENSPYNFSMKVKQTGLKACPKGSYGPLTGHEVKTLQRLIDQHYRVNLILDNLPVTVYDLLDEKNEFLRPGFELGFKRDGKYYIHNHLVFNVLVYMTHGEYTAARDSYAKSLTVDSLDTRHHRHLLRNPHQNSRALLGGDSEAASAAATATASAEGADGTAAASTAEAGNPPYYMVVGFEVSPCSIARKAGAEIEDIVCGVDDNSHITPQEIKEGANIVYTYDVYWQDSKIKWASRWDAYLRMPGGKADLATYTTQLERARADASSLTAKVLEREQALASCEHQLELERGSLGAQLRAAEDKLAVKAQQLAALEDELQSREQELRTTRAQLQVAQRSLLTLQAEGEAHLESANTTAADLAASQQQVEALQAELWELRHQSANARTEAQQLTEQMLPLQEQLGRSEGQVAQLLVVVRGALAAGAASAHQQLQTSAGGTLADFPEASFGGAPAAAPGPLPTSLRLLEELTSVLVEELQRRGAVMGRLEGEVAGLQGQLTAREEDVRRLEARLKSAQDGLAARLDDVSRLQTALRRKEADCEAVETEISAQIADYQRLKQRLLQQERDSSRLSADQEALLRRCDELEGALAAKQEECALLNKKCAQLEEQWQAG</sequence>
<feature type="non-terminal residue" evidence="12">
    <location>
        <position position="1"/>
    </location>
</feature>
<evidence type="ECO:0000256" key="5">
    <source>
        <dbReference type="ARBA" id="ARBA00022729"/>
    </source>
</evidence>
<organism evidence="12 13">
    <name type="scientific">Astrephomene gubernaculifera</name>
    <dbReference type="NCBI Taxonomy" id="47775"/>
    <lineage>
        <taxon>Eukaryota</taxon>
        <taxon>Viridiplantae</taxon>
        <taxon>Chlorophyta</taxon>
        <taxon>core chlorophytes</taxon>
        <taxon>Chlorophyceae</taxon>
        <taxon>CS clade</taxon>
        <taxon>Chlamydomonadales</taxon>
        <taxon>Astrephomenaceae</taxon>
        <taxon>Astrephomene</taxon>
    </lineage>
</organism>
<evidence type="ECO:0000313" key="13">
    <source>
        <dbReference type="Proteomes" id="UP001054857"/>
    </source>
</evidence>
<evidence type="ECO:0000256" key="11">
    <source>
        <dbReference type="SAM" id="Coils"/>
    </source>
</evidence>
<keyword evidence="5 10" id="KW-0732">Signal</keyword>
<evidence type="ECO:0000256" key="3">
    <source>
        <dbReference type="ARBA" id="ARBA00005227"/>
    </source>
</evidence>
<proteinExistence type="inferred from homology"/>
<evidence type="ECO:0000313" key="12">
    <source>
        <dbReference type="EMBL" id="GFR46395.1"/>
    </source>
</evidence>
<keyword evidence="6" id="KW-0967">Endosome</keyword>
<gene>
    <name evidence="12" type="ORF">Agub_g7977</name>
</gene>
<dbReference type="GO" id="GO:0072657">
    <property type="term" value="P:protein localization to membrane"/>
    <property type="evidence" value="ECO:0007669"/>
    <property type="project" value="TreeGrafter"/>
</dbReference>
<dbReference type="Proteomes" id="UP001054857">
    <property type="component" value="Unassembled WGS sequence"/>
</dbReference>
<feature type="coiled-coil region" evidence="11">
    <location>
        <begin position="384"/>
        <end position="481"/>
    </location>
</feature>
<feature type="signal peptide" evidence="10">
    <location>
        <begin position="1"/>
        <end position="24"/>
    </location>
</feature>
<evidence type="ECO:0000256" key="6">
    <source>
        <dbReference type="ARBA" id="ARBA00022753"/>
    </source>
</evidence>
<feature type="coiled-coil region" evidence="11">
    <location>
        <begin position="577"/>
        <end position="695"/>
    </location>
</feature>
<dbReference type="Gene3D" id="1.10.287.1490">
    <property type="match status" value="1"/>
</dbReference>
<dbReference type="Pfam" id="PF02990">
    <property type="entry name" value="EMP70"/>
    <property type="match status" value="2"/>
</dbReference>
<keyword evidence="7" id="KW-1133">Transmembrane helix</keyword>
<comment type="subcellular location">
    <subcellularLocation>
        <location evidence="1">Endosome membrane</location>
        <topology evidence="1">Multi-pass membrane protein</topology>
    </subcellularLocation>
    <subcellularLocation>
        <location evidence="2">Golgi apparatus membrane</location>
        <topology evidence="2">Multi-pass membrane protein</topology>
    </subcellularLocation>
</comment>
<evidence type="ECO:0000256" key="7">
    <source>
        <dbReference type="ARBA" id="ARBA00022989"/>
    </source>
</evidence>
<comment type="similarity">
    <text evidence="3 10">Belongs to the nonaspanin (TM9SF) (TC 9.A.2) family.</text>
</comment>
<keyword evidence="4" id="KW-0812">Transmembrane</keyword>
<keyword evidence="11" id="KW-0175">Coiled coil</keyword>
<keyword evidence="9" id="KW-0472">Membrane</keyword>
<dbReference type="EMBL" id="BMAR01000014">
    <property type="protein sequence ID" value="GFR46395.1"/>
    <property type="molecule type" value="Genomic_DNA"/>
</dbReference>
<evidence type="ECO:0000256" key="10">
    <source>
        <dbReference type="RuleBase" id="RU363079"/>
    </source>
</evidence>
<evidence type="ECO:0000256" key="8">
    <source>
        <dbReference type="ARBA" id="ARBA00023034"/>
    </source>
</evidence>
<dbReference type="InterPro" id="IPR004240">
    <property type="entry name" value="EMP70"/>
</dbReference>
<evidence type="ECO:0000256" key="2">
    <source>
        <dbReference type="ARBA" id="ARBA00004653"/>
    </source>
</evidence>